<protein>
    <recommendedName>
        <fullName evidence="4">DUF4283 domain-containing protein</fullName>
    </recommendedName>
</protein>
<evidence type="ECO:0000256" key="1">
    <source>
        <dbReference type="SAM" id="MobiDB-lite"/>
    </source>
</evidence>
<feature type="region of interest" description="Disordered" evidence="1">
    <location>
        <begin position="276"/>
        <end position="332"/>
    </location>
</feature>
<evidence type="ECO:0000313" key="3">
    <source>
        <dbReference type="Proteomes" id="UP001341840"/>
    </source>
</evidence>
<evidence type="ECO:0000313" key="2">
    <source>
        <dbReference type="EMBL" id="MED6216983.1"/>
    </source>
</evidence>
<organism evidence="2 3">
    <name type="scientific">Stylosanthes scabra</name>
    <dbReference type="NCBI Taxonomy" id="79078"/>
    <lineage>
        <taxon>Eukaryota</taxon>
        <taxon>Viridiplantae</taxon>
        <taxon>Streptophyta</taxon>
        <taxon>Embryophyta</taxon>
        <taxon>Tracheophyta</taxon>
        <taxon>Spermatophyta</taxon>
        <taxon>Magnoliopsida</taxon>
        <taxon>eudicotyledons</taxon>
        <taxon>Gunneridae</taxon>
        <taxon>Pentapetalae</taxon>
        <taxon>rosids</taxon>
        <taxon>fabids</taxon>
        <taxon>Fabales</taxon>
        <taxon>Fabaceae</taxon>
        <taxon>Papilionoideae</taxon>
        <taxon>50 kb inversion clade</taxon>
        <taxon>dalbergioids sensu lato</taxon>
        <taxon>Dalbergieae</taxon>
        <taxon>Pterocarpus clade</taxon>
        <taxon>Stylosanthes</taxon>
    </lineage>
</organism>
<dbReference type="Proteomes" id="UP001341840">
    <property type="component" value="Unassembled WGS sequence"/>
</dbReference>
<feature type="compositionally biased region" description="Basic and acidic residues" evidence="1">
    <location>
        <begin position="309"/>
        <end position="332"/>
    </location>
</feature>
<feature type="compositionally biased region" description="Basic and acidic residues" evidence="1">
    <location>
        <begin position="276"/>
        <end position="300"/>
    </location>
</feature>
<reference evidence="2 3" key="1">
    <citation type="journal article" date="2023" name="Plants (Basel)">
        <title>Bridging the Gap: Combining Genomics and Transcriptomics Approaches to Understand Stylosanthes scabra, an Orphan Legume from the Brazilian Caatinga.</title>
        <authorList>
            <person name="Ferreira-Neto J.R.C."/>
            <person name="da Silva M.D."/>
            <person name="Binneck E."/>
            <person name="de Melo N.F."/>
            <person name="da Silva R.H."/>
            <person name="de Melo A.L.T.M."/>
            <person name="Pandolfi V."/>
            <person name="Bustamante F.O."/>
            <person name="Brasileiro-Vidal A.C."/>
            <person name="Benko-Iseppon A.M."/>
        </authorList>
    </citation>
    <scope>NUCLEOTIDE SEQUENCE [LARGE SCALE GENOMIC DNA]</scope>
    <source>
        <tissue evidence="2">Leaves</tissue>
    </source>
</reference>
<keyword evidence="3" id="KW-1185">Reference proteome</keyword>
<sequence>MQAIQRLDGWKVWGCVLKLTEARYKRTEQRKLDGAEAKADARVYRWVEKGRETGERSFRDVVLNKKGNDASPVGNDASTMIREDRGIQILGNSKLVLKADENLKKMLNRSLVGELLKPRRFEELREGVTKECKDMVDMKMMGSWKVIMVFNSVEAMVEAEQSTPLRNQFMDVRRWSPGETNGLRRFWLEFIGLPANSWTIQNMERIGNVWGTVLKIDDGNEEHFNAFRILVDAKFSPIIQAVLTVVIEGGEYLVTVKEIGVPNMINNVEVAVMKDGERGEGENRKEDKRYGHDSGERDIENSINGSNHEIGEMNKEEREGSRERPEMKKDLS</sequence>
<dbReference type="EMBL" id="JASCZI010271894">
    <property type="protein sequence ID" value="MED6216983.1"/>
    <property type="molecule type" value="Genomic_DNA"/>
</dbReference>
<proteinExistence type="predicted"/>
<name>A0ABU6Z840_9FABA</name>
<comment type="caution">
    <text evidence="2">The sequence shown here is derived from an EMBL/GenBank/DDBJ whole genome shotgun (WGS) entry which is preliminary data.</text>
</comment>
<evidence type="ECO:0008006" key="4">
    <source>
        <dbReference type="Google" id="ProtNLM"/>
    </source>
</evidence>
<gene>
    <name evidence="2" type="ORF">PIB30_013197</name>
</gene>
<accession>A0ABU6Z840</accession>